<dbReference type="Proteomes" id="UP000266861">
    <property type="component" value="Unassembled WGS sequence"/>
</dbReference>
<organism evidence="2 3">
    <name type="scientific">Diversispora epigaea</name>
    <dbReference type="NCBI Taxonomy" id="1348612"/>
    <lineage>
        <taxon>Eukaryota</taxon>
        <taxon>Fungi</taxon>
        <taxon>Fungi incertae sedis</taxon>
        <taxon>Mucoromycota</taxon>
        <taxon>Glomeromycotina</taxon>
        <taxon>Glomeromycetes</taxon>
        <taxon>Diversisporales</taxon>
        <taxon>Diversisporaceae</taxon>
        <taxon>Diversispora</taxon>
    </lineage>
</organism>
<evidence type="ECO:0000313" key="3">
    <source>
        <dbReference type="Proteomes" id="UP000266861"/>
    </source>
</evidence>
<dbReference type="OrthoDB" id="2424176at2759"/>
<proteinExistence type="predicted"/>
<dbReference type="AlphaFoldDB" id="A0A397I7S1"/>
<reference evidence="2 3" key="1">
    <citation type="submission" date="2018-08" db="EMBL/GenBank/DDBJ databases">
        <title>Genome and evolution of the arbuscular mycorrhizal fungus Diversispora epigaea (formerly Glomus versiforme) and its bacterial endosymbionts.</title>
        <authorList>
            <person name="Sun X."/>
            <person name="Fei Z."/>
            <person name="Harrison M."/>
        </authorList>
    </citation>
    <scope>NUCLEOTIDE SEQUENCE [LARGE SCALE GENOMIC DNA]</scope>
    <source>
        <strain evidence="2 3">IT104</strain>
    </source>
</reference>
<gene>
    <name evidence="2" type="ORF">Glove_292g49</name>
</gene>
<protein>
    <submittedName>
        <fullName evidence="2">Uncharacterized protein</fullName>
    </submittedName>
</protein>
<keyword evidence="1" id="KW-1133">Transmembrane helix</keyword>
<feature type="transmembrane region" description="Helical" evidence="1">
    <location>
        <begin position="61"/>
        <end position="79"/>
    </location>
</feature>
<feature type="transmembrane region" description="Helical" evidence="1">
    <location>
        <begin position="164"/>
        <end position="188"/>
    </location>
</feature>
<name>A0A397I7S1_9GLOM</name>
<dbReference type="EMBL" id="PQFF01000266">
    <property type="protein sequence ID" value="RHZ68880.1"/>
    <property type="molecule type" value="Genomic_DNA"/>
</dbReference>
<keyword evidence="3" id="KW-1185">Reference proteome</keyword>
<evidence type="ECO:0000313" key="2">
    <source>
        <dbReference type="EMBL" id="RHZ68880.1"/>
    </source>
</evidence>
<comment type="caution">
    <text evidence="2">The sequence shown here is derived from an EMBL/GenBank/DDBJ whole genome shotgun (WGS) entry which is preliminary data.</text>
</comment>
<sequence>MESAKFKEALFCICRPKRCCCCIPFRIGLYILSSILLFLGIWSSLVLFSDDVIAYNHIPKGVRIVMGIVYLLLIPVAIFGYCISRSSEKYQILFQRFSKIFWVAVLIIVLLTLIQLIHSFIRRKDLIQICEDDYNNGINNIFYIMTNNTDGFLVSETCQHAVDFSLALILFDFIVLKFCLWIYFGIIVELHSKLSSKKDDPDSNDRESIKSD</sequence>
<keyword evidence="1" id="KW-0472">Membrane</keyword>
<evidence type="ECO:0000256" key="1">
    <source>
        <dbReference type="SAM" id="Phobius"/>
    </source>
</evidence>
<feature type="transmembrane region" description="Helical" evidence="1">
    <location>
        <begin position="100"/>
        <end position="121"/>
    </location>
</feature>
<keyword evidence="1" id="KW-0812">Transmembrane</keyword>
<feature type="transmembrane region" description="Helical" evidence="1">
    <location>
        <begin position="27"/>
        <end position="49"/>
    </location>
</feature>
<accession>A0A397I7S1</accession>